<accession>A0A7K1KLI5</accession>
<evidence type="ECO:0000259" key="2">
    <source>
        <dbReference type="PROSITE" id="PS50110"/>
    </source>
</evidence>
<dbReference type="Proteomes" id="UP000461162">
    <property type="component" value="Unassembled WGS sequence"/>
</dbReference>
<sequence length="131" mass="14450">MRILIVDDDESIVLYLQTALAPFARCDGAASGEDGLLLFGQAQNEGVPYDVVMMDILMPGMNGHEAAEAMRSREAQRGIAPRDAFKLVMITSLVDDANVTRAFFEAHATCYLVKPFDKESVLDELRQNLVL</sequence>
<evidence type="ECO:0000256" key="1">
    <source>
        <dbReference type="PROSITE-ProRule" id="PRU00169"/>
    </source>
</evidence>
<proteinExistence type="predicted"/>
<dbReference type="SUPFAM" id="SSF52172">
    <property type="entry name" value="CheY-like"/>
    <property type="match status" value="1"/>
</dbReference>
<dbReference type="InterPro" id="IPR001789">
    <property type="entry name" value="Sig_transdc_resp-reg_receiver"/>
</dbReference>
<dbReference type="PANTHER" id="PTHR43228">
    <property type="entry name" value="TWO-COMPONENT RESPONSE REGULATOR"/>
    <property type="match status" value="1"/>
</dbReference>
<dbReference type="SMART" id="SM00448">
    <property type="entry name" value="REC"/>
    <property type="match status" value="1"/>
</dbReference>
<comment type="caution">
    <text evidence="3">The sequence shown here is derived from an EMBL/GenBank/DDBJ whole genome shotgun (WGS) entry which is preliminary data.</text>
</comment>
<evidence type="ECO:0000313" key="4">
    <source>
        <dbReference type="Proteomes" id="UP000461162"/>
    </source>
</evidence>
<organism evidence="3 4">
    <name type="scientific">Pseudodesulfovibrio alkaliphilus</name>
    <dbReference type="NCBI Taxonomy" id="2661613"/>
    <lineage>
        <taxon>Bacteria</taxon>
        <taxon>Pseudomonadati</taxon>
        <taxon>Thermodesulfobacteriota</taxon>
        <taxon>Desulfovibrionia</taxon>
        <taxon>Desulfovibrionales</taxon>
        <taxon>Desulfovibrionaceae</taxon>
    </lineage>
</organism>
<protein>
    <submittedName>
        <fullName evidence="3">Response regulator</fullName>
    </submittedName>
</protein>
<keyword evidence="4" id="KW-1185">Reference proteome</keyword>
<dbReference type="GO" id="GO:0000160">
    <property type="term" value="P:phosphorelay signal transduction system"/>
    <property type="evidence" value="ECO:0007669"/>
    <property type="project" value="InterPro"/>
</dbReference>
<dbReference type="Gene3D" id="3.40.50.2300">
    <property type="match status" value="1"/>
</dbReference>
<dbReference type="InterPro" id="IPR011006">
    <property type="entry name" value="CheY-like_superfamily"/>
</dbReference>
<dbReference type="RefSeq" id="WP_155932574.1">
    <property type="nucleotide sequence ID" value="NZ_WODC01000002.1"/>
</dbReference>
<dbReference type="PANTHER" id="PTHR43228:SF1">
    <property type="entry name" value="TWO-COMPONENT RESPONSE REGULATOR ARR22"/>
    <property type="match status" value="1"/>
</dbReference>
<reference evidence="3 4" key="1">
    <citation type="submission" date="2019-11" db="EMBL/GenBank/DDBJ databases">
        <title>Pseudodesulfovibrio alkaliphilus, sp. nov., an alkaliphilic sulfate-reducing bacteria from mud volcano of Taman peninsula, Russia.</title>
        <authorList>
            <person name="Frolova A."/>
            <person name="Merkel A.Y."/>
            <person name="Slobodkin A.I."/>
        </authorList>
    </citation>
    <scope>NUCLEOTIDE SEQUENCE [LARGE SCALE GENOMIC DNA]</scope>
    <source>
        <strain evidence="3 4">F-1</strain>
    </source>
</reference>
<dbReference type="AlphaFoldDB" id="A0A7K1KLI5"/>
<dbReference type="Pfam" id="PF00072">
    <property type="entry name" value="Response_reg"/>
    <property type="match status" value="1"/>
</dbReference>
<dbReference type="EMBL" id="WODC01000002">
    <property type="protein sequence ID" value="MUM76925.1"/>
    <property type="molecule type" value="Genomic_DNA"/>
</dbReference>
<keyword evidence="1" id="KW-0597">Phosphoprotein</keyword>
<name>A0A7K1KLI5_9BACT</name>
<feature type="modified residue" description="4-aspartylphosphate" evidence="1">
    <location>
        <position position="55"/>
    </location>
</feature>
<gene>
    <name evidence="3" type="ORF">GKC30_04675</name>
</gene>
<dbReference type="CDD" id="cd00156">
    <property type="entry name" value="REC"/>
    <property type="match status" value="1"/>
</dbReference>
<evidence type="ECO:0000313" key="3">
    <source>
        <dbReference type="EMBL" id="MUM76925.1"/>
    </source>
</evidence>
<dbReference type="PROSITE" id="PS50110">
    <property type="entry name" value="RESPONSE_REGULATORY"/>
    <property type="match status" value="1"/>
</dbReference>
<feature type="domain" description="Response regulatory" evidence="2">
    <location>
        <begin position="2"/>
        <end position="129"/>
    </location>
</feature>
<dbReference type="InterPro" id="IPR052048">
    <property type="entry name" value="ST_Response_Regulator"/>
</dbReference>